<comment type="catalytic activity">
    <reaction evidence="5">
        <text>cytidine(32) in tRNA + S-adenosyl-L-methionine = 2'-O-methylcytidine(32) in tRNA + S-adenosyl-L-homocysteine + H(+)</text>
        <dbReference type="Rhea" id="RHEA:42932"/>
        <dbReference type="Rhea" id="RHEA-COMP:10288"/>
        <dbReference type="Rhea" id="RHEA-COMP:10289"/>
        <dbReference type="ChEBI" id="CHEBI:15378"/>
        <dbReference type="ChEBI" id="CHEBI:57856"/>
        <dbReference type="ChEBI" id="CHEBI:59789"/>
        <dbReference type="ChEBI" id="CHEBI:74495"/>
        <dbReference type="ChEBI" id="CHEBI:82748"/>
        <dbReference type="EC" id="2.1.1.200"/>
    </reaction>
</comment>
<sequence>MIDKTITNPQAPGRVARRDGRGTLGAAPIFVLVEPQMGENIGACARAMLNFGLSGLRLVNPRDGWPNERAGAMAAGATIVIDQAQVFDATADAIADCQYVVATTARPREALLPVLTPNEAANALKKRISNGEKCAVLFGGERSGLATKDVVHADAIVSIPVNPAFASLNLGQAALLIAYEWAIADGREAVAVAAPDLMPATKEDFERFFGHLIEELDRAGYFYPEDRRLNRQHKLKAAFQRAGLTEKEVSALRGVIKALVMGAKNK</sequence>
<dbReference type="SUPFAM" id="SSF75217">
    <property type="entry name" value="alpha/beta knot"/>
    <property type="match status" value="1"/>
</dbReference>
<keyword evidence="4 5" id="KW-0949">S-adenosyl-L-methionine</keyword>
<dbReference type="InterPro" id="IPR029026">
    <property type="entry name" value="tRNA_m1G_MTases_N"/>
</dbReference>
<dbReference type="RefSeq" id="WP_369313471.1">
    <property type="nucleotide sequence ID" value="NZ_JBEHZE010000001.1"/>
</dbReference>
<dbReference type="EMBL" id="JBEHZE010000001">
    <property type="protein sequence ID" value="MEX6633504.1"/>
    <property type="molecule type" value="Genomic_DNA"/>
</dbReference>
<organism evidence="7 8">
    <name type="scientific">Hyphococcus lacteus</name>
    <dbReference type="NCBI Taxonomy" id="3143536"/>
    <lineage>
        <taxon>Bacteria</taxon>
        <taxon>Pseudomonadati</taxon>
        <taxon>Pseudomonadota</taxon>
        <taxon>Alphaproteobacteria</taxon>
        <taxon>Parvularculales</taxon>
        <taxon>Parvularculaceae</taxon>
        <taxon>Hyphococcus</taxon>
    </lineage>
</organism>
<evidence type="ECO:0000256" key="4">
    <source>
        <dbReference type="ARBA" id="ARBA00022691"/>
    </source>
</evidence>
<comment type="function">
    <text evidence="5">Catalyzes the formation of 2'O-methylated cytidine (Cm32) or 2'O-methylated uridine (Um32) at position 32 in tRNA.</text>
</comment>
<dbReference type="Gene3D" id="3.40.1280.10">
    <property type="match status" value="1"/>
</dbReference>
<comment type="subunit">
    <text evidence="5">Homodimer.</text>
</comment>
<keyword evidence="5" id="KW-0963">Cytoplasm</keyword>
<gene>
    <name evidence="5" type="primary">trmJ</name>
    <name evidence="7" type="ORF">ABFZ84_08070</name>
</gene>
<comment type="subcellular location">
    <subcellularLocation>
        <location evidence="5">Cytoplasm</location>
    </subcellularLocation>
</comment>
<dbReference type="InterPro" id="IPR029028">
    <property type="entry name" value="Alpha/beta_knot_MTases"/>
</dbReference>
<comment type="catalytic activity">
    <reaction evidence="5">
        <text>uridine(32) in tRNA + S-adenosyl-L-methionine = 2'-O-methyluridine(32) in tRNA + S-adenosyl-L-homocysteine + H(+)</text>
        <dbReference type="Rhea" id="RHEA:42936"/>
        <dbReference type="Rhea" id="RHEA-COMP:10107"/>
        <dbReference type="Rhea" id="RHEA-COMP:10290"/>
        <dbReference type="ChEBI" id="CHEBI:15378"/>
        <dbReference type="ChEBI" id="CHEBI:57856"/>
        <dbReference type="ChEBI" id="CHEBI:59789"/>
        <dbReference type="ChEBI" id="CHEBI:65315"/>
        <dbReference type="ChEBI" id="CHEBI:74478"/>
        <dbReference type="EC" id="2.1.1.200"/>
    </reaction>
</comment>
<keyword evidence="5" id="KW-0819">tRNA processing</keyword>
<comment type="caution">
    <text evidence="7">The sequence shown here is derived from an EMBL/GenBank/DDBJ whole genome shotgun (WGS) entry which is preliminary data.</text>
</comment>
<name>A0ABV3Z3X2_9PROT</name>
<evidence type="ECO:0000256" key="1">
    <source>
        <dbReference type="ARBA" id="ARBA00007228"/>
    </source>
</evidence>
<evidence type="ECO:0000313" key="7">
    <source>
        <dbReference type="EMBL" id="MEX6633504.1"/>
    </source>
</evidence>
<dbReference type="PIRSF" id="PIRSF004808">
    <property type="entry name" value="LasT"/>
    <property type="match status" value="1"/>
</dbReference>
<dbReference type="GO" id="GO:0008168">
    <property type="term" value="F:methyltransferase activity"/>
    <property type="evidence" value="ECO:0007669"/>
    <property type="project" value="UniProtKB-KW"/>
</dbReference>
<dbReference type="PANTHER" id="PTHR42786:SF7">
    <property type="entry name" value="TRNA_RRNA METHYLTRANSFERASE SPOU TYPE DOMAIN-CONTAINING PROTEIN"/>
    <property type="match status" value="1"/>
</dbReference>
<keyword evidence="2 5" id="KW-0489">Methyltransferase</keyword>
<evidence type="ECO:0000256" key="3">
    <source>
        <dbReference type="ARBA" id="ARBA00022679"/>
    </source>
</evidence>
<dbReference type="EC" id="2.1.1.200" evidence="5"/>
<keyword evidence="8" id="KW-1185">Reference proteome</keyword>
<comment type="similarity">
    <text evidence="1">Belongs to the class IV-like SAM-binding methyltransferase superfamily. RNA methyltransferase TrmH family.</text>
</comment>
<feature type="domain" description="tRNA/rRNA methyltransferase SpoU type" evidence="6">
    <location>
        <begin position="29"/>
        <end position="179"/>
    </location>
</feature>
<dbReference type="InterPro" id="IPR001537">
    <property type="entry name" value="SpoU_MeTrfase"/>
</dbReference>
<dbReference type="GO" id="GO:0032259">
    <property type="term" value="P:methylation"/>
    <property type="evidence" value="ECO:0007669"/>
    <property type="project" value="UniProtKB-KW"/>
</dbReference>
<protein>
    <recommendedName>
        <fullName evidence="5">tRNA (cytidine/uridine-2'-O-)-methyltransferase TrmJ</fullName>
        <ecNumber evidence="5">2.1.1.200</ecNumber>
    </recommendedName>
    <alternativeName>
        <fullName evidence="5">tRNA (cytidine(32)/uridine(32)-2'-O)-methyltransferase</fullName>
    </alternativeName>
    <alternativeName>
        <fullName evidence="5">tRNA Cm32/Um32 methyltransferase</fullName>
    </alternativeName>
</protein>
<evidence type="ECO:0000313" key="8">
    <source>
        <dbReference type="Proteomes" id="UP001560685"/>
    </source>
</evidence>
<dbReference type="Pfam" id="PF00588">
    <property type="entry name" value="SpoU_methylase"/>
    <property type="match status" value="1"/>
</dbReference>
<evidence type="ECO:0000256" key="2">
    <source>
        <dbReference type="ARBA" id="ARBA00022603"/>
    </source>
</evidence>
<dbReference type="NCBIfam" id="TIGR00050">
    <property type="entry name" value="rRNA_methyl_1"/>
    <property type="match status" value="1"/>
</dbReference>
<evidence type="ECO:0000259" key="6">
    <source>
        <dbReference type="Pfam" id="PF00588"/>
    </source>
</evidence>
<keyword evidence="3" id="KW-0808">Transferase</keyword>
<dbReference type="PANTHER" id="PTHR42786">
    <property type="entry name" value="TRNA/RRNA METHYLTRANSFERASE"/>
    <property type="match status" value="1"/>
</dbReference>
<evidence type="ECO:0000256" key="5">
    <source>
        <dbReference type="RuleBase" id="RU362024"/>
    </source>
</evidence>
<proteinExistence type="inferred from homology"/>
<dbReference type="Gene3D" id="1.10.8.590">
    <property type="match status" value="1"/>
</dbReference>
<dbReference type="Proteomes" id="UP001560685">
    <property type="component" value="Unassembled WGS sequence"/>
</dbReference>
<dbReference type="CDD" id="cd18093">
    <property type="entry name" value="SpoU-like_TrmJ"/>
    <property type="match status" value="1"/>
</dbReference>
<accession>A0ABV3Z3X2</accession>
<reference evidence="7 8" key="1">
    <citation type="submission" date="2024-05" db="EMBL/GenBank/DDBJ databases">
        <title>Three bacterial strains, DH-69, EH-24, and ECK-19 isolated from coastal sediments.</title>
        <authorList>
            <person name="Ye Y.-Q."/>
            <person name="Du Z.-J."/>
        </authorList>
    </citation>
    <scope>NUCLEOTIDE SEQUENCE [LARGE SCALE GENOMIC DNA]</scope>
    <source>
        <strain evidence="7 8">ECK-19</strain>
    </source>
</reference>
<dbReference type="InterPro" id="IPR004384">
    <property type="entry name" value="RNA_MeTrfase_TrmJ/LasT"/>
</dbReference>